<evidence type="ECO:0000313" key="2">
    <source>
        <dbReference type="EMBL" id="KAK7053770.1"/>
    </source>
</evidence>
<name>A0AAW0DP37_9AGAR</name>
<feature type="region of interest" description="Disordered" evidence="1">
    <location>
        <begin position="533"/>
        <end position="556"/>
    </location>
</feature>
<dbReference type="AlphaFoldDB" id="A0AAW0DP37"/>
<reference evidence="2 3" key="1">
    <citation type="journal article" date="2024" name="J Genomics">
        <title>Draft genome sequencing and assembly of Favolaschia claudopus CIRM-BRFM 2984 isolated from oak limbs.</title>
        <authorList>
            <person name="Navarro D."/>
            <person name="Drula E."/>
            <person name="Chaduli D."/>
            <person name="Cazenave R."/>
            <person name="Ahrendt S."/>
            <person name="Wang J."/>
            <person name="Lipzen A."/>
            <person name="Daum C."/>
            <person name="Barry K."/>
            <person name="Grigoriev I.V."/>
            <person name="Favel A."/>
            <person name="Rosso M.N."/>
            <person name="Martin F."/>
        </authorList>
    </citation>
    <scope>NUCLEOTIDE SEQUENCE [LARGE SCALE GENOMIC DNA]</scope>
    <source>
        <strain evidence="2 3">CIRM-BRFM 2984</strain>
    </source>
</reference>
<evidence type="ECO:0000313" key="3">
    <source>
        <dbReference type="Proteomes" id="UP001362999"/>
    </source>
</evidence>
<dbReference type="EMBL" id="JAWWNJ010000006">
    <property type="protein sequence ID" value="KAK7053770.1"/>
    <property type="molecule type" value="Genomic_DNA"/>
</dbReference>
<sequence>MEPTACQKVFAIQEIVSLICFESFEPYFPKKTRFASLLALSRTSKIFTEPALDRLWWEQKSLAPLIKCMPEDAWEEHVAGTGRNATTTLHLRRPLKSTDLPRMLYYSERIRELCLTRFASPKLHHGLLRALDMALPVRTFMPKLVDLTWCSSRKDVTTILRHILGPRVRNIHLNLDNTEELSILPFVRSACPQVSDFELVLPQNSQGSTPVVSDLVCGWENLTDLYIPNLDKAGFIHIAHLSSLNTLNLWFVDDLAPSHPPDFLVGPSFPKLEYLSIRCRTANFCAGVVQVIASRQLTSLSISPMSSWTSSAWQKLHTVIQECLDHTALDSIEVKDWDGLVRPAEDELASYRISLDVLRPLLAFKRLEQVAYQTYPDVDVGDDFLEEMAKAWPRLSSLHLCNEVLITQPPRATLRCLLPFARHCRHLEALGIRIHARNIPAFTQLAGHRIAHELQYMYVGTSYLLSWDDMEGKVAAFISDLFPTLDSLMTSSEELPEALASHRASWDRVSCLLPVFLSVRSQEKKFWTEELKVDDSDEEYTSEEGSREEGEDGDVS</sequence>
<dbReference type="SUPFAM" id="SSF52047">
    <property type="entry name" value="RNI-like"/>
    <property type="match status" value="1"/>
</dbReference>
<gene>
    <name evidence="2" type="ORF">R3P38DRAFT_2601535</name>
</gene>
<proteinExistence type="predicted"/>
<dbReference type="InterPro" id="IPR032675">
    <property type="entry name" value="LRR_dom_sf"/>
</dbReference>
<accession>A0AAW0DP37</accession>
<comment type="caution">
    <text evidence="2">The sequence shown here is derived from an EMBL/GenBank/DDBJ whole genome shotgun (WGS) entry which is preliminary data.</text>
</comment>
<dbReference type="Proteomes" id="UP001362999">
    <property type="component" value="Unassembled WGS sequence"/>
</dbReference>
<keyword evidence="3" id="KW-1185">Reference proteome</keyword>
<protein>
    <recommendedName>
        <fullName evidence="4">F-box domain-containing protein</fullName>
    </recommendedName>
</protein>
<dbReference type="Gene3D" id="3.80.10.10">
    <property type="entry name" value="Ribonuclease Inhibitor"/>
    <property type="match status" value="1"/>
</dbReference>
<organism evidence="2 3">
    <name type="scientific">Favolaschia claudopus</name>
    <dbReference type="NCBI Taxonomy" id="2862362"/>
    <lineage>
        <taxon>Eukaryota</taxon>
        <taxon>Fungi</taxon>
        <taxon>Dikarya</taxon>
        <taxon>Basidiomycota</taxon>
        <taxon>Agaricomycotina</taxon>
        <taxon>Agaricomycetes</taxon>
        <taxon>Agaricomycetidae</taxon>
        <taxon>Agaricales</taxon>
        <taxon>Marasmiineae</taxon>
        <taxon>Mycenaceae</taxon>
        <taxon>Favolaschia</taxon>
    </lineage>
</organism>
<evidence type="ECO:0008006" key="4">
    <source>
        <dbReference type="Google" id="ProtNLM"/>
    </source>
</evidence>
<evidence type="ECO:0000256" key="1">
    <source>
        <dbReference type="SAM" id="MobiDB-lite"/>
    </source>
</evidence>